<organism evidence="1 2">
    <name type="scientific">Arthrobacter stackebrandtii</name>
    <dbReference type="NCBI Taxonomy" id="272161"/>
    <lineage>
        <taxon>Bacteria</taxon>
        <taxon>Bacillati</taxon>
        <taxon>Actinomycetota</taxon>
        <taxon>Actinomycetes</taxon>
        <taxon>Micrococcales</taxon>
        <taxon>Micrococcaceae</taxon>
        <taxon>Arthrobacter</taxon>
    </lineage>
</organism>
<evidence type="ECO:0000313" key="1">
    <source>
        <dbReference type="EMBL" id="MBP2413312.1"/>
    </source>
</evidence>
<gene>
    <name evidence="1" type="ORF">JOF48_002111</name>
</gene>
<keyword evidence="2" id="KW-1185">Reference proteome</keyword>
<name>A0ABS4YWZ8_9MICC</name>
<sequence>MSTKFTTDLGFEITLPDGAAPVEESSAGPQSRQFSLADASIVSVVRDDAAAASLADAIGWTEQMAEHYVASFGAAEEMQGAIQSPGKQAFAYSVAFSDNEKWPRRATLIGTLLDGGAFIGITLLTTNLGQPLDVQLVQSLVDGLAVTE</sequence>
<proteinExistence type="predicted"/>
<evidence type="ECO:0008006" key="3">
    <source>
        <dbReference type="Google" id="ProtNLM"/>
    </source>
</evidence>
<protein>
    <recommendedName>
        <fullName evidence="3">DUF1795 domain-containing protein</fullName>
    </recommendedName>
</protein>
<accession>A0ABS4YWZ8</accession>
<dbReference type="Proteomes" id="UP000711614">
    <property type="component" value="Unassembled WGS sequence"/>
</dbReference>
<dbReference type="EMBL" id="JAGIOI010000001">
    <property type="protein sequence ID" value="MBP2413312.1"/>
    <property type="molecule type" value="Genomic_DNA"/>
</dbReference>
<comment type="caution">
    <text evidence="1">The sequence shown here is derived from an EMBL/GenBank/DDBJ whole genome shotgun (WGS) entry which is preliminary data.</text>
</comment>
<dbReference type="RefSeq" id="WP_209680500.1">
    <property type="nucleotide sequence ID" value="NZ_JAGIOI010000001.1"/>
</dbReference>
<reference evidence="1 2" key="1">
    <citation type="submission" date="2021-03" db="EMBL/GenBank/DDBJ databases">
        <title>Sequencing the genomes of 1000 actinobacteria strains.</title>
        <authorList>
            <person name="Klenk H.-P."/>
        </authorList>
    </citation>
    <scope>NUCLEOTIDE SEQUENCE [LARGE SCALE GENOMIC DNA]</scope>
    <source>
        <strain evidence="1 2">DSM 16005</strain>
    </source>
</reference>
<evidence type="ECO:0000313" key="2">
    <source>
        <dbReference type="Proteomes" id="UP000711614"/>
    </source>
</evidence>